<feature type="domain" description="Thioredoxin" evidence="7">
    <location>
        <begin position="51"/>
        <end position="198"/>
    </location>
</feature>
<keyword evidence="1 6" id="KW-0575">Peroxidase</keyword>
<keyword evidence="3 6" id="KW-0560">Oxidoreductase</keyword>
<dbReference type="GO" id="GO:0008379">
    <property type="term" value="F:thioredoxin peroxidase activity"/>
    <property type="evidence" value="ECO:0007669"/>
    <property type="project" value="UniProtKB-UniRule"/>
</dbReference>
<dbReference type="HAMAP" id="MF_00269">
    <property type="entry name" value="Tpx"/>
    <property type="match status" value="1"/>
</dbReference>
<keyword evidence="2 6" id="KW-0049">Antioxidant</keyword>
<dbReference type="STRING" id="1229780.BN381_210090"/>
<comment type="function">
    <text evidence="6">Thiol-specific peroxidase that catalyzes the reduction of hydrogen peroxide and organic hydroperoxides to water and alcohols, respectively. Plays a role in cell protection against oxidative stress by detoxifying peroxides.</text>
</comment>
<keyword evidence="5 6" id="KW-0676">Redox-active center</keyword>
<comment type="caution">
    <text evidence="8">The sequence shown here is derived from an EMBL/GenBank/DDBJ whole genome shotgun (WGS) entry which is preliminary data.</text>
</comment>
<dbReference type="InterPro" id="IPR050455">
    <property type="entry name" value="Tpx_Peroxidase_subfamily"/>
</dbReference>
<dbReference type="NCBIfam" id="NF001808">
    <property type="entry name" value="PRK00522.1"/>
    <property type="match status" value="1"/>
</dbReference>
<evidence type="ECO:0000256" key="1">
    <source>
        <dbReference type="ARBA" id="ARBA00022559"/>
    </source>
</evidence>
<gene>
    <name evidence="6 8" type="primary">tpx</name>
    <name evidence="8" type="ORF">BN381_210090</name>
</gene>
<name>R4YYJ7_9ACTN</name>
<dbReference type="InterPro" id="IPR018219">
    <property type="entry name" value="Tpx_CS"/>
</dbReference>
<dbReference type="PROSITE" id="PS51352">
    <property type="entry name" value="THIOREDOXIN_2"/>
    <property type="match status" value="1"/>
</dbReference>
<dbReference type="Proteomes" id="UP000018291">
    <property type="component" value="Unassembled WGS sequence"/>
</dbReference>
<evidence type="ECO:0000256" key="4">
    <source>
        <dbReference type="ARBA" id="ARBA00023157"/>
    </source>
</evidence>
<comment type="catalytic activity">
    <reaction evidence="6">
        <text>a hydroperoxide + [thioredoxin]-dithiol = an alcohol + [thioredoxin]-disulfide + H2O</text>
        <dbReference type="Rhea" id="RHEA:62620"/>
        <dbReference type="Rhea" id="RHEA-COMP:10698"/>
        <dbReference type="Rhea" id="RHEA-COMP:10700"/>
        <dbReference type="ChEBI" id="CHEBI:15377"/>
        <dbReference type="ChEBI" id="CHEBI:29950"/>
        <dbReference type="ChEBI" id="CHEBI:30879"/>
        <dbReference type="ChEBI" id="CHEBI:35924"/>
        <dbReference type="ChEBI" id="CHEBI:50058"/>
        <dbReference type="EC" id="1.11.1.24"/>
    </reaction>
</comment>
<proteinExistence type="inferred from homology"/>
<dbReference type="Gene3D" id="3.40.30.10">
    <property type="entry name" value="Glutaredoxin"/>
    <property type="match status" value="1"/>
</dbReference>
<keyword evidence="4 6" id="KW-1015">Disulfide bond</keyword>
<dbReference type="PANTHER" id="PTHR43110">
    <property type="entry name" value="THIOL PEROXIDASE"/>
    <property type="match status" value="1"/>
</dbReference>
<dbReference type="Pfam" id="PF08534">
    <property type="entry name" value="Redoxin"/>
    <property type="match status" value="1"/>
</dbReference>
<dbReference type="PROSITE" id="PS01265">
    <property type="entry name" value="TPX"/>
    <property type="match status" value="1"/>
</dbReference>
<reference evidence="8 9" key="1">
    <citation type="journal article" date="2013" name="ISME J.">
        <title>Metabolic model for the filamentous 'Candidatus Microthrix parvicella' based on genomic and metagenomic analyses.</title>
        <authorList>
            <person name="Jon McIlroy S."/>
            <person name="Kristiansen R."/>
            <person name="Albertsen M."/>
            <person name="Michael Karst S."/>
            <person name="Rossetti S."/>
            <person name="Lund Nielsen J."/>
            <person name="Tandoi V."/>
            <person name="James Seviour R."/>
            <person name="Nielsen P.H."/>
        </authorList>
    </citation>
    <scope>NUCLEOTIDE SEQUENCE [LARGE SCALE GENOMIC DNA]</scope>
    <source>
        <strain evidence="8 9">RN1</strain>
    </source>
</reference>
<dbReference type="EMBL" id="CANL01000014">
    <property type="protein sequence ID" value="CCM63400.1"/>
    <property type="molecule type" value="Genomic_DNA"/>
</dbReference>
<accession>R4YYJ7</accession>
<evidence type="ECO:0000256" key="2">
    <source>
        <dbReference type="ARBA" id="ARBA00022862"/>
    </source>
</evidence>
<dbReference type="EC" id="1.11.1.24" evidence="6"/>
<comment type="similarity">
    <text evidence="6">Belongs to the peroxiredoxin family. Tpx subfamily.</text>
</comment>
<keyword evidence="9" id="KW-1185">Reference proteome</keyword>
<comment type="miscellaneous">
    <text evidence="6">The active site is a conserved redox-active cysteine residue, the peroxidatic cysteine (C(P)), which makes the nucleophilic attack on the peroxide substrate. The peroxide oxidizes the C(P)-SH to cysteine sulfenic acid (C(P)-SOH), which then reacts with another cysteine residue, the resolving cysteine (C(R)), to form a disulfide bridge. The disulfide is subsequently reduced by an appropriate electron donor to complete the catalytic cycle. In this atypical 2-Cys peroxiredoxin, C(R) is present in the same subunit to form an intramolecular disulfide. The disulfide is subsequently reduced by thioredoxin.</text>
</comment>
<comment type="subunit">
    <text evidence="6">Homodimer.</text>
</comment>
<dbReference type="InterPro" id="IPR013740">
    <property type="entry name" value="Redoxin"/>
</dbReference>
<evidence type="ECO:0000313" key="9">
    <source>
        <dbReference type="Proteomes" id="UP000018291"/>
    </source>
</evidence>
<evidence type="ECO:0000313" key="8">
    <source>
        <dbReference type="EMBL" id="CCM63400.1"/>
    </source>
</evidence>
<evidence type="ECO:0000256" key="5">
    <source>
        <dbReference type="ARBA" id="ARBA00023284"/>
    </source>
</evidence>
<evidence type="ECO:0000256" key="6">
    <source>
        <dbReference type="HAMAP-Rule" id="MF_00269"/>
    </source>
</evidence>
<dbReference type="AlphaFoldDB" id="R4YYJ7"/>
<feature type="active site" description="Cysteine sulfenic acid (-SOH) intermediate" evidence="6">
    <location>
        <position position="93"/>
    </location>
</feature>
<dbReference type="InterPro" id="IPR002065">
    <property type="entry name" value="TPX"/>
</dbReference>
<dbReference type="PANTHER" id="PTHR43110:SF1">
    <property type="entry name" value="THIOL PEROXIDASE"/>
    <property type="match status" value="1"/>
</dbReference>
<dbReference type="InterPro" id="IPR013766">
    <property type="entry name" value="Thioredoxin_domain"/>
</dbReference>
<protein>
    <recommendedName>
        <fullName evidence="6">Thiol peroxidase</fullName>
        <shortName evidence="6">Tpx</shortName>
        <ecNumber evidence="6">1.11.1.24</ecNumber>
    </recommendedName>
    <alternativeName>
        <fullName evidence="6">Peroxiredoxin tpx</fullName>
        <shortName evidence="6">Prx</shortName>
    </alternativeName>
    <alternativeName>
        <fullName evidence="6">Thioredoxin peroxidase</fullName>
    </alternativeName>
    <alternativeName>
        <fullName evidence="6">Thioredoxin-dependent peroxiredoxin</fullName>
    </alternativeName>
</protein>
<dbReference type="HOGENOM" id="CLU_042529_12_2_11"/>
<sequence>MKNLGGSDDARFAGLPFLPASRPPATPNQLETNMASITIGGNEVHTVGTPPAEGAHAPSFDLTGVDLGEISLGGLSGQNVVLNIFPSIDTPTCAASVRAFNERAAALDNTTVLCVSADLPFAQQRFCGAEGIDGVLMGSTFRTAAFGKDYGLTMGDGPMAGLLARAVLVVDGDGQVVHSQLVPELADEPDYDEALAAL</sequence>
<evidence type="ECO:0000256" key="3">
    <source>
        <dbReference type="ARBA" id="ARBA00023002"/>
    </source>
</evidence>
<dbReference type="eggNOG" id="COG2077">
    <property type="taxonomic scope" value="Bacteria"/>
</dbReference>
<dbReference type="SUPFAM" id="SSF52833">
    <property type="entry name" value="Thioredoxin-like"/>
    <property type="match status" value="1"/>
</dbReference>
<dbReference type="InterPro" id="IPR036249">
    <property type="entry name" value="Thioredoxin-like_sf"/>
</dbReference>
<evidence type="ECO:0000259" key="7">
    <source>
        <dbReference type="PROSITE" id="PS51352"/>
    </source>
</evidence>
<feature type="disulfide bond" description="Redox-active" evidence="6">
    <location>
        <begin position="93"/>
        <end position="127"/>
    </location>
</feature>
<organism evidence="8 9">
    <name type="scientific">Candidatus Neomicrothrix parvicella RN1</name>
    <dbReference type="NCBI Taxonomy" id="1229780"/>
    <lineage>
        <taxon>Bacteria</taxon>
        <taxon>Bacillati</taxon>
        <taxon>Actinomycetota</taxon>
        <taxon>Acidimicrobiia</taxon>
        <taxon>Acidimicrobiales</taxon>
        <taxon>Microthrixaceae</taxon>
        <taxon>Candidatus Neomicrothrix</taxon>
    </lineage>
</organism>
<dbReference type="CDD" id="cd03014">
    <property type="entry name" value="PRX_Atyp2cys"/>
    <property type="match status" value="1"/>
</dbReference>